<evidence type="ECO:0000259" key="6">
    <source>
        <dbReference type="PROSITE" id="PS50885"/>
    </source>
</evidence>
<evidence type="ECO:0000313" key="7">
    <source>
        <dbReference type="EMBL" id="RXR30215.1"/>
    </source>
</evidence>
<dbReference type="SUPFAM" id="SSF58104">
    <property type="entry name" value="Methyl-accepting chemotaxis protein (MCP) signaling domain"/>
    <property type="match status" value="1"/>
</dbReference>
<dbReference type="OrthoDB" id="5292010at2"/>
<dbReference type="RefSeq" id="WP_129402967.1">
    <property type="nucleotide sequence ID" value="NZ_SBKP01000002.1"/>
</dbReference>
<name>A0A4Q1KL79_9SPHN</name>
<dbReference type="SMART" id="SM00283">
    <property type="entry name" value="MA"/>
    <property type="match status" value="1"/>
</dbReference>
<dbReference type="PROSITE" id="PS50111">
    <property type="entry name" value="CHEMOTAXIS_TRANSDUC_2"/>
    <property type="match status" value="1"/>
</dbReference>
<evidence type="ECO:0000256" key="3">
    <source>
        <dbReference type="PROSITE-ProRule" id="PRU00284"/>
    </source>
</evidence>
<protein>
    <submittedName>
        <fullName evidence="7">Methyl-accepting chemotaxis protein</fullName>
    </submittedName>
</protein>
<evidence type="ECO:0000313" key="8">
    <source>
        <dbReference type="Proteomes" id="UP000290958"/>
    </source>
</evidence>
<keyword evidence="4" id="KW-1133">Transmembrane helix</keyword>
<dbReference type="Gene3D" id="1.10.287.950">
    <property type="entry name" value="Methyl-accepting chemotaxis protein"/>
    <property type="match status" value="1"/>
</dbReference>
<sequence length="582" mass="61961">MKRSSIRFKVQIAFAILLAVATSWALASYVVNYQITQAMRQMVQASALLRNQTDTDMEHDAIRGDMLGILAAQTEPSLNAQELATSLKDRTANFRELYDATLAYEHSKAVKESAAVVKPDVEMYLASADQVADATLSGQPVSPEALAQFNAKFEALEGSLAGVSDTIEKHVAETRIIAGDAARHGTYVTLGCLLLIVGTILMVWRSFIKHFLRPIFEIKGAVEQLTRRDLNIEIEAAGRADELGELSHAVYGMRDQIAEAVAARKHQEEEIVHTIGSALARLASGDLSSRIETELKGAFASLKDNFNQAVHQLSSVLGTVHESTDKMLIGAEEINRSADDLAQRNEQQAGSLKTIADAISDVSEKVAASADAVRAAQSAVNDVNGAVAQGGTVIQSAVEAMDKIETSSRAIDSIISVIDGIAFQTNLLALNAGVEAVRAGEAGKGFNVVASEVRALAQRSADAANEIKKLISTSSSQVEAGVQLVRAAGDSLHAILDKVTEISSVMEGVTRSATEQAGTLSSIDSSAHNIQGITQQNAAATEQVTAVTRMVVDVTRDVVNQLSTFTLEAKSNTYEQSRSLAA</sequence>
<evidence type="ECO:0000256" key="4">
    <source>
        <dbReference type="SAM" id="Phobius"/>
    </source>
</evidence>
<dbReference type="SMART" id="SM00304">
    <property type="entry name" value="HAMP"/>
    <property type="match status" value="2"/>
</dbReference>
<feature type="transmembrane region" description="Helical" evidence="4">
    <location>
        <begin position="185"/>
        <end position="204"/>
    </location>
</feature>
<comment type="caution">
    <text evidence="7">The sequence shown here is derived from an EMBL/GenBank/DDBJ whole genome shotgun (WGS) entry which is preliminary data.</text>
</comment>
<dbReference type="PANTHER" id="PTHR43531">
    <property type="entry name" value="PROTEIN ICFG"/>
    <property type="match status" value="1"/>
</dbReference>
<dbReference type="Gene3D" id="6.10.340.10">
    <property type="match status" value="1"/>
</dbReference>
<evidence type="ECO:0000256" key="2">
    <source>
        <dbReference type="ARBA" id="ARBA00029447"/>
    </source>
</evidence>
<keyword evidence="4" id="KW-0812">Transmembrane</keyword>
<dbReference type="InterPro" id="IPR004089">
    <property type="entry name" value="MCPsignal_dom"/>
</dbReference>
<dbReference type="Proteomes" id="UP000290958">
    <property type="component" value="Unassembled WGS sequence"/>
</dbReference>
<accession>A0A4Q1KL79</accession>
<comment type="similarity">
    <text evidence="2">Belongs to the methyl-accepting chemotaxis (MCP) protein family.</text>
</comment>
<dbReference type="InterPro" id="IPR003660">
    <property type="entry name" value="HAMP_dom"/>
</dbReference>
<dbReference type="Pfam" id="PF00672">
    <property type="entry name" value="HAMP"/>
    <property type="match status" value="2"/>
</dbReference>
<feature type="domain" description="Methyl-accepting transducer" evidence="5">
    <location>
        <begin position="323"/>
        <end position="552"/>
    </location>
</feature>
<dbReference type="InterPro" id="IPR051310">
    <property type="entry name" value="MCP_chemotaxis"/>
</dbReference>
<dbReference type="GO" id="GO:0016020">
    <property type="term" value="C:membrane"/>
    <property type="evidence" value="ECO:0007669"/>
    <property type="project" value="InterPro"/>
</dbReference>
<gene>
    <name evidence="7" type="ORF">EQG66_02445</name>
</gene>
<evidence type="ECO:0000256" key="1">
    <source>
        <dbReference type="ARBA" id="ARBA00022500"/>
    </source>
</evidence>
<dbReference type="PANTHER" id="PTHR43531:SF11">
    <property type="entry name" value="METHYL-ACCEPTING CHEMOTAXIS PROTEIN 3"/>
    <property type="match status" value="1"/>
</dbReference>
<dbReference type="SUPFAM" id="SSF158472">
    <property type="entry name" value="HAMP domain-like"/>
    <property type="match status" value="1"/>
</dbReference>
<organism evidence="7 8">
    <name type="scientific">Sphingobium fluviale</name>
    <dbReference type="NCBI Taxonomy" id="2506423"/>
    <lineage>
        <taxon>Bacteria</taxon>
        <taxon>Pseudomonadati</taxon>
        <taxon>Pseudomonadota</taxon>
        <taxon>Alphaproteobacteria</taxon>
        <taxon>Sphingomonadales</taxon>
        <taxon>Sphingomonadaceae</taxon>
        <taxon>Sphingobium</taxon>
    </lineage>
</organism>
<keyword evidence="4" id="KW-0472">Membrane</keyword>
<keyword evidence="8" id="KW-1185">Reference proteome</keyword>
<feature type="domain" description="HAMP" evidence="6">
    <location>
        <begin position="272"/>
        <end position="318"/>
    </location>
</feature>
<keyword evidence="3" id="KW-0807">Transducer</keyword>
<evidence type="ECO:0000259" key="5">
    <source>
        <dbReference type="PROSITE" id="PS50111"/>
    </source>
</evidence>
<dbReference type="CDD" id="cd06225">
    <property type="entry name" value="HAMP"/>
    <property type="match status" value="1"/>
</dbReference>
<dbReference type="GO" id="GO:0007165">
    <property type="term" value="P:signal transduction"/>
    <property type="evidence" value="ECO:0007669"/>
    <property type="project" value="UniProtKB-KW"/>
</dbReference>
<dbReference type="EMBL" id="SBKP01000002">
    <property type="protein sequence ID" value="RXR30215.1"/>
    <property type="molecule type" value="Genomic_DNA"/>
</dbReference>
<dbReference type="AlphaFoldDB" id="A0A4Q1KL79"/>
<dbReference type="GO" id="GO:0006935">
    <property type="term" value="P:chemotaxis"/>
    <property type="evidence" value="ECO:0007669"/>
    <property type="project" value="UniProtKB-KW"/>
</dbReference>
<feature type="domain" description="HAMP" evidence="6">
    <location>
        <begin position="209"/>
        <end position="262"/>
    </location>
</feature>
<dbReference type="Pfam" id="PF00015">
    <property type="entry name" value="MCPsignal"/>
    <property type="match status" value="1"/>
</dbReference>
<keyword evidence="1" id="KW-0145">Chemotaxis</keyword>
<reference evidence="8" key="1">
    <citation type="submission" date="2019-01" db="EMBL/GenBank/DDBJ databases">
        <title>Cytophagaceae bacterium strain CAR-16.</title>
        <authorList>
            <person name="Chen W.-M."/>
        </authorList>
    </citation>
    <scope>NUCLEOTIDE SEQUENCE [LARGE SCALE GENOMIC DNA]</scope>
    <source>
        <strain evidence="8">CHR27</strain>
    </source>
</reference>
<dbReference type="PROSITE" id="PS50885">
    <property type="entry name" value="HAMP"/>
    <property type="match status" value="2"/>
</dbReference>
<proteinExistence type="inferred from homology"/>